<reference evidence="4" key="1">
    <citation type="submission" date="2018-05" db="EMBL/GenBank/DDBJ databases">
        <authorList>
            <person name="Lanie J.A."/>
            <person name="Ng W.-L."/>
            <person name="Kazmierczak K.M."/>
            <person name="Andrzejewski T.M."/>
            <person name="Davidsen T.M."/>
            <person name="Wayne K.J."/>
            <person name="Tettelin H."/>
            <person name="Glass J.I."/>
            <person name="Rusch D."/>
            <person name="Podicherti R."/>
            <person name="Tsui H.-C.T."/>
            <person name="Winkler M.E."/>
        </authorList>
    </citation>
    <scope>NUCLEOTIDE SEQUENCE</scope>
</reference>
<keyword evidence="1" id="KW-0479">Metal-binding</keyword>
<evidence type="ECO:0000259" key="3">
    <source>
        <dbReference type="Pfam" id="PF06155"/>
    </source>
</evidence>
<keyword evidence="2" id="KW-0408">Iron</keyword>
<dbReference type="AlphaFoldDB" id="A0A382L3C8"/>
<name>A0A382L3C8_9ZZZZ</name>
<organism evidence="4">
    <name type="scientific">marine metagenome</name>
    <dbReference type="NCBI Taxonomy" id="408172"/>
    <lineage>
        <taxon>unclassified sequences</taxon>
        <taxon>metagenomes</taxon>
        <taxon>ecological metagenomes</taxon>
    </lineage>
</organism>
<gene>
    <name evidence="4" type="ORF">METZ01_LOCUS283973</name>
</gene>
<accession>A0A382L3C8</accession>
<protein>
    <recommendedName>
        <fullName evidence="3">Gamma-butyrobetaine hydroxylase-like N-terminal domain-containing protein</fullName>
    </recommendedName>
</protein>
<dbReference type="InterPro" id="IPR010376">
    <property type="entry name" value="GBBH-like_N"/>
</dbReference>
<dbReference type="EMBL" id="UINC01084454">
    <property type="protein sequence ID" value="SVC31119.1"/>
    <property type="molecule type" value="Genomic_DNA"/>
</dbReference>
<dbReference type="Pfam" id="PF06155">
    <property type="entry name" value="GBBH-like_N"/>
    <property type="match status" value="1"/>
</dbReference>
<feature type="domain" description="Gamma-butyrobetaine hydroxylase-like N-terminal" evidence="3">
    <location>
        <begin position="11"/>
        <end position="93"/>
    </location>
</feature>
<dbReference type="PANTHER" id="PTHR35303">
    <property type="entry name" value="OS02G0197800 PROTEIN"/>
    <property type="match status" value="1"/>
</dbReference>
<proteinExistence type="predicted"/>
<evidence type="ECO:0000256" key="2">
    <source>
        <dbReference type="ARBA" id="ARBA00023004"/>
    </source>
</evidence>
<dbReference type="Gene3D" id="3.30.2020.30">
    <property type="match status" value="1"/>
</dbReference>
<sequence>MNLPLEIGPTEDGSALRILWEDHHETMFSPRELRLRCPCARCVDEFTGEKIISEAAIQEGVYPTSIDYVGNYAIQFNWSDGHNTGIYSFDLLREMCSCDICNPK</sequence>
<evidence type="ECO:0000313" key="4">
    <source>
        <dbReference type="EMBL" id="SVC31119.1"/>
    </source>
</evidence>
<evidence type="ECO:0000256" key="1">
    <source>
        <dbReference type="ARBA" id="ARBA00022723"/>
    </source>
</evidence>
<dbReference type="InterPro" id="IPR038492">
    <property type="entry name" value="GBBH-like_N_sf"/>
</dbReference>
<dbReference type="GO" id="GO:0046872">
    <property type="term" value="F:metal ion binding"/>
    <property type="evidence" value="ECO:0007669"/>
    <property type="project" value="UniProtKB-KW"/>
</dbReference>